<accession>A0A4C1X2K1</accession>
<feature type="region of interest" description="Disordered" evidence="1">
    <location>
        <begin position="1"/>
        <end position="36"/>
    </location>
</feature>
<sequence length="143" mass="15986">MSNYEAAQTEADRDRQRGARSAHAAGAGGGGRRRAARAARIGTAGVSRVNRTFDILNGRGCASAFLHDQLIIDNFVRRNRRVSHDLFCEQLMSLKQEGEKKRLELINRNGVVFHKDNARPHKYLATQQNIERVWLGSDNASTI</sequence>
<proteinExistence type="predicted"/>
<evidence type="ECO:0000256" key="1">
    <source>
        <dbReference type="SAM" id="MobiDB-lite"/>
    </source>
</evidence>
<dbReference type="Proteomes" id="UP000299102">
    <property type="component" value="Unassembled WGS sequence"/>
</dbReference>
<evidence type="ECO:0000313" key="2">
    <source>
        <dbReference type="EMBL" id="GBP56547.1"/>
    </source>
</evidence>
<dbReference type="InterPro" id="IPR036397">
    <property type="entry name" value="RNaseH_sf"/>
</dbReference>
<protein>
    <recommendedName>
        <fullName evidence="4">Histone-lysine N-methyltransferase SETMAR</fullName>
    </recommendedName>
</protein>
<dbReference type="Gene3D" id="3.30.420.10">
    <property type="entry name" value="Ribonuclease H-like superfamily/Ribonuclease H"/>
    <property type="match status" value="1"/>
</dbReference>
<evidence type="ECO:0008006" key="4">
    <source>
        <dbReference type="Google" id="ProtNLM"/>
    </source>
</evidence>
<name>A0A4C1X2K1_EUMVA</name>
<organism evidence="2 3">
    <name type="scientific">Eumeta variegata</name>
    <name type="common">Bagworm moth</name>
    <name type="synonym">Eumeta japonica</name>
    <dbReference type="NCBI Taxonomy" id="151549"/>
    <lineage>
        <taxon>Eukaryota</taxon>
        <taxon>Metazoa</taxon>
        <taxon>Ecdysozoa</taxon>
        <taxon>Arthropoda</taxon>
        <taxon>Hexapoda</taxon>
        <taxon>Insecta</taxon>
        <taxon>Pterygota</taxon>
        <taxon>Neoptera</taxon>
        <taxon>Endopterygota</taxon>
        <taxon>Lepidoptera</taxon>
        <taxon>Glossata</taxon>
        <taxon>Ditrysia</taxon>
        <taxon>Tineoidea</taxon>
        <taxon>Psychidae</taxon>
        <taxon>Oiketicinae</taxon>
        <taxon>Eumeta</taxon>
    </lineage>
</organism>
<evidence type="ECO:0000313" key="3">
    <source>
        <dbReference type="Proteomes" id="UP000299102"/>
    </source>
</evidence>
<reference evidence="2 3" key="1">
    <citation type="journal article" date="2019" name="Commun. Biol.">
        <title>The bagworm genome reveals a unique fibroin gene that provides high tensile strength.</title>
        <authorList>
            <person name="Kono N."/>
            <person name="Nakamura H."/>
            <person name="Ohtoshi R."/>
            <person name="Tomita M."/>
            <person name="Numata K."/>
            <person name="Arakawa K."/>
        </authorList>
    </citation>
    <scope>NUCLEOTIDE SEQUENCE [LARGE SCALE GENOMIC DNA]</scope>
</reference>
<keyword evidence="3" id="KW-1185">Reference proteome</keyword>
<dbReference type="GO" id="GO:0003676">
    <property type="term" value="F:nucleic acid binding"/>
    <property type="evidence" value="ECO:0007669"/>
    <property type="project" value="InterPro"/>
</dbReference>
<gene>
    <name evidence="2" type="ORF">EVAR_53621_1</name>
</gene>
<dbReference type="AlphaFoldDB" id="A0A4C1X2K1"/>
<dbReference type="OrthoDB" id="7456848at2759"/>
<dbReference type="EMBL" id="BGZK01000695">
    <property type="protein sequence ID" value="GBP56547.1"/>
    <property type="molecule type" value="Genomic_DNA"/>
</dbReference>
<comment type="caution">
    <text evidence="2">The sequence shown here is derived from an EMBL/GenBank/DDBJ whole genome shotgun (WGS) entry which is preliminary data.</text>
</comment>